<sequence>MSMAMADFSHIPEDFESPTEVNSNGGSPKAHTVANGDSVQSNITPASTDRYGFLGGNQYTDPEAERRVPQETVRKRETKWLDMFINWDKWMSKKFKKVKDRCRKGIPPSLRARAWQHLCGSHFTLEQHRGVFEEYLKMPGDPKCIDDIHKDLDRQFPLHEMFLSKGGVGQEALFEVLKAYTIHRPVEGYCQAQAPIASLLLMHMPAEQAFWCLVAICDKYLTGYYSPGLEAIQLDGDVLFGLLKRTSPVVYKHMKKQHIEPIMFMTEWFMCVYTRSLPWTTVLRIWDQFLCEGVKVMFRVGLVLVKVTLEGQENMSQCPTFFDTLEKLRLRKLAPELQDEEFLIRETLRLNINERDMEKEHQKQIVRRKQARESKERESGGGAGGKHARKAKQK</sequence>
<dbReference type="RefSeq" id="XP_035827390.1">
    <property type="nucleotide sequence ID" value="XM_035971497.1"/>
</dbReference>
<protein>
    <submittedName>
        <fullName evidence="4 5">TBC1 domain family member 10A</fullName>
    </submittedName>
</protein>
<dbReference type="RefSeq" id="XP_012941696.1">
    <property type="nucleotide sequence ID" value="XM_013086242.2"/>
</dbReference>
<feature type="compositionally biased region" description="Polar residues" evidence="1">
    <location>
        <begin position="35"/>
        <end position="47"/>
    </location>
</feature>
<dbReference type="Gene3D" id="1.10.8.270">
    <property type="entry name" value="putative rabgap domain of human tbc1 domain family member 14 like domains"/>
    <property type="match status" value="1"/>
</dbReference>
<proteinExistence type="predicted"/>
<dbReference type="InterPro" id="IPR050302">
    <property type="entry name" value="Rab_GAP_TBC_domain"/>
</dbReference>
<keyword evidence="3" id="KW-1185">Reference proteome</keyword>
<dbReference type="RefSeq" id="XP_005105063.1">
    <property type="nucleotide sequence ID" value="XM_005105006.3"/>
</dbReference>
<dbReference type="PROSITE" id="PS50086">
    <property type="entry name" value="TBC_RABGAP"/>
    <property type="match status" value="1"/>
</dbReference>
<dbReference type="InterPro" id="IPR035969">
    <property type="entry name" value="Rab-GAP_TBC_sf"/>
</dbReference>
<feature type="domain" description="Rab-GAP TBC" evidence="2">
    <location>
        <begin position="105"/>
        <end position="293"/>
    </location>
</feature>
<evidence type="ECO:0000256" key="1">
    <source>
        <dbReference type="SAM" id="MobiDB-lite"/>
    </source>
</evidence>
<dbReference type="Gene3D" id="1.10.10.750">
    <property type="entry name" value="Ypt/Rab-GAP domain of gyp1p, domain 1"/>
    <property type="match status" value="1"/>
</dbReference>
<evidence type="ECO:0000313" key="7">
    <source>
        <dbReference type="RefSeq" id="XP_012941696.1"/>
    </source>
</evidence>
<evidence type="ECO:0000313" key="8">
    <source>
        <dbReference type="RefSeq" id="XP_035827390.1"/>
    </source>
</evidence>
<evidence type="ECO:0000313" key="6">
    <source>
        <dbReference type="RefSeq" id="XP_012941695.1"/>
    </source>
</evidence>
<dbReference type="InterPro" id="IPR000195">
    <property type="entry name" value="Rab-GAP-TBC_dom"/>
</dbReference>
<dbReference type="PANTHER" id="PTHR47219">
    <property type="entry name" value="RAB GTPASE-ACTIVATING PROTEIN 1-LIKE"/>
    <property type="match status" value="1"/>
</dbReference>
<gene>
    <name evidence="4 5 6 7 8" type="primary">LOC101857130</name>
</gene>
<dbReference type="RefSeq" id="XP_012941695.1">
    <property type="nucleotide sequence ID" value="XM_013086241.2"/>
</dbReference>
<name>A0ABM1A6E3_APLCA</name>
<evidence type="ECO:0000313" key="3">
    <source>
        <dbReference type="Proteomes" id="UP000694888"/>
    </source>
</evidence>
<reference evidence="4 5" key="1">
    <citation type="submission" date="2025-05" db="UniProtKB">
        <authorList>
            <consortium name="RefSeq"/>
        </authorList>
    </citation>
    <scope>IDENTIFICATION</scope>
</reference>
<dbReference type="Pfam" id="PF00566">
    <property type="entry name" value="RabGAP-TBC"/>
    <property type="match status" value="1"/>
</dbReference>
<dbReference type="GeneID" id="101857130"/>
<evidence type="ECO:0000259" key="2">
    <source>
        <dbReference type="PROSITE" id="PS50086"/>
    </source>
</evidence>
<feature type="region of interest" description="Disordered" evidence="1">
    <location>
        <begin position="1"/>
        <end position="51"/>
    </location>
</feature>
<dbReference type="Gene3D" id="1.10.472.80">
    <property type="entry name" value="Ypt/Rab-GAP domain of gyp1p, domain 3"/>
    <property type="match status" value="1"/>
</dbReference>
<evidence type="ECO:0000313" key="5">
    <source>
        <dbReference type="RefSeq" id="XP_005105064.1"/>
    </source>
</evidence>
<accession>A0ABM1A6E3</accession>
<dbReference type="Proteomes" id="UP000694888">
    <property type="component" value="Unplaced"/>
</dbReference>
<feature type="region of interest" description="Disordered" evidence="1">
    <location>
        <begin position="358"/>
        <end position="394"/>
    </location>
</feature>
<organism evidence="3 6">
    <name type="scientific">Aplysia californica</name>
    <name type="common">California sea hare</name>
    <dbReference type="NCBI Taxonomy" id="6500"/>
    <lineage>
        <taxon>Eukaryota</taxon>
        <taxon>Metazoa</taxon>
        <taxon>Spiralia</taxon>
        <taxon>Lophotrochozoa</taxon>
        <taxon>Mollusca</taxon>
        <taxon>Gastropoda</taxon>
        <taxon>Heterobranchia</taxon>
        <taxon>Euthyneura</taxon>
        <taxon>Tectipleura</taxon>
        <taxon>Aplysiida</taxon>
        <taxon>Aplysioidea</taxon>
        <taxon>Aplysiidae</taxon>
        <taxon>Aplysia</taxon>
    </lineage>
</organism>
<evidence type="ECO:0000313" key="4">
    <source>
        <dbReference type="RefSeq" id="XP_005105063.1"/>
    </source>
</evidence>
<dbReference type="RefSeq" id="XP_005105064.1">
    <property type="nucleotide sequence ID" value="XM_005105007.3"/>
</dbReference>
<dbReference type="PANTHER" id="PTHR47219:SF4">
    <property type="entry name" value="TBC1 DOMAIN FAMILY MEMBER 10A"/>
    <property type="match status" value="1"/>
</dbReference>
<dbReference type="SMART" id="SM00164">
    <property type="entry name" value="TBC"/>
    <property type="match status" value="1"/>
</dbReference>
<dbReference type="SUPFAM" id="SSF47923">
    <property type="entry name" value="Ypt/Rab-GAP domain of gyp1p"/>
    <property type="match status" value="2"/>
</dbReference>